<organism evidence="2 3">
    <name type="scientific">Nostoc punctiforme NIES-2108</name>
    <dbReference type="NCBI Taxonomy" id="1356359"/>
    <lineage>
        <taxon>Bacteria</taxon>
        <taxon>Bacillati</taxon>
        <taxon>Cyanobacteriota</taxon>
        <taxon>Cyanophyceae</taxon>
        <taxon>Nostocales</taxon>
        <taxon>Nostocaceae</taxon>
        <taxon>Nostoc</taxon>
    </lineage>
</organism>
<sequence>MKLASLTNVLVAGAIALGATATINQPSQAESRRGFYCDTSGNKPVTVYKNPKGVTEPWVRWTSNYFKDAGYNKLTRCQEVSQRLETYRRNRNLRFITVGKMNGQNVICTANQVSGRCENLILTLKPNEDGVQALNNLLAWHQPLSKSNRTPYVDLREHLGIPKE</sequence>
<name>A0A367RNP2_NOSPU</name>
<feature type="signal peptide" evidence="1">
    <location>
        <begin position="1"/>
        <end position="21"/>
    </location>
</feature>
<accession>A0A367RNP2</accession>
<dbReference type="Proteomes" id="UP000252085">
    <property type="component" value="Unassembled WGS sequence"/>
</dbReference>
<comment type="caution">
    <text evidence="2">The sequence shown here is derived from an EMBL/GenBank/DDBJ whole genome shotgun (WGS) entry which is preliminary data.</text>
</comment>
<dbReference type="Pfam" id="PF14218">
    <property type="entry name" value="COP23"/>
    <property type="match status" value="1"/>
</dbReference>
<gene>
    <name evidence="2" type="ORF">A6769_10570</name>
</gene>
<feature type="chain" id="PRO_5016985669" evidence="1">
    <location>
        <begin position="22"/>
        <end position="164"/>
    </location>
</feature>
<evidence type="ECO:0000313" key="2">
    <source>
        <dbReference type="EMBL" id="RCJ38178.1"/>
    </source>
</evidence>
<protein>
    <submittedName>
        <fullName evidence="2">Uncharacterized protein</fullName>
    </submittedName>
</protein>
<dbReference type="EMBL" id="LXQE01000125">
    <property type="protein sequence ID" value="RCJ38178.1"/>
    <property type="molecule type" value="Genomic_DNA"/>
</dbReference>
<evidence type="ECO:0000313" key="3">
    <source>
        <dbReference type="Proteomes" id="UP000252085"/>
    </source>
</evidence>
<dbReference type="InterPro" id="IPR025478">
    <property type="entry name" value="COP23"/>
</dbReference>
<proteinExistence type="predicted"/>
<reference evidence="2 3" key="1">
    <citation type="submission" date="2016-04" db="EMBL/GenBank/DDBJ databases">
        <authorList>
            <person name="Evans L.H."/>
            <person name="Alamgir A."/>
            <person name="Owens N."/>
            <person name="Weber N.D."/>
            <person name="Virtaneva K."/>
            <person name="Barbian K."/>
            <person name="Babar A."/>
            <person name="Rosenke K."/>
        </authorList>
    </citation>
    <scope>NUCLEOTIDE SEQUENCE [LARGE SCALE GENOMIC DNA]</scope>
    <source>
        <strain evidence="2">NIES-2108</strain>
    </source>
</reference>
<dbReference type="AlphaFoldDB" id="A0A367RNP2"/>
<evidence type="ECO:0000256" key="1">
    <source>
        <dbReference type="SAM" id="SignalP"/>
    </source>
</evidence>
<keyword evidence="1" id="KW-0732">Signal</keyword>